<dbReference type="GeneID" id="18909093"/>
<evidence type="ECO:0000313" key="3">
    <source>
        <dbReference type="Proteomes" id="UP000008370"/>
    </source>
</evidence>
<evidence type="ECO:0000313" key="2">
    <source>
        <dbReference type="EMBL" id="EKM59607.1"/>
    </source>
</evidence>
<name>K5X9M6_PHACS</name>
<organism evidence="2 3">
    <name type="scientific">Phanerochaete carnosa (strain HHB-10118-sp)</name>
    <name type="common">White-rot fungus</name>
    <name type="synonym">Peniophora carnosa</name>
    <dbReference type="NCBI Taxonomy" id="650164"/>
    <lineage>
        <taxon>Eukaryota</taxon>
        <taxon>Fungi</taxon>
        <taxon>Dikarya</taxon>
        <taxon>Basidiomycota</taxon>
        <taxon>Agaricomycotina</taxon>
        <taxon>Agaricomycetes</taxon>
        <taxon>Polyporales</taxon>
        <taxon>Phanerochaetaceae</taxon>
        <taxon>Phanerochaete</taxon>
    </lineage>
</organism>
<dbReference type="STRING" id="650164.K5X9M6"/>
<dbReference type="HOGENOM" id="CLU_1086276_0_0_1"/>
<dbReference type="OrthoDB" id="2757526at2759"/>
<feature type="compositionally biased region" description="Polar residues" evidence="1">
    <location>
        <begin position="87"/>
        <end position="115"/>
    </location>
</feature>
<reference evidence="2 3" key="1">
    <citation type="journal article" date="2012" name="BMC Genomics">
        <title>Comparative genomics of the white-rot fungi, Phanerochaete carnosa and P. chrysosporium, to elucidate the genetic basis of the distinct wood types they colonize.</title>
        <authorList>
            <person name="Suzuki H."/>
            <person name="MacDonald J."/>
            <person name="Syed K."/>
            <person name="Salamov A."/>
            <person name="Hori C."/>
            <person name="Aerts A."/>
            <person name="Henrissat B."/>
            <person name="Wiebenga A."/>
            <person name="vanKuyk P.A."/>
            <person name="Barry K."/>
            <person name="Lindquist E."/>
            <person name="LaButti K."/>
            <person name="Lapidus A."/>
            <person name="Lucas S."/>
            <person name="Coutinho P."/>
            <person name="Gong Y."/>
            <person name="Samejima M."/>
            <person name="Mahadevan R."/>
            <person name="Abou-Zaid M."/>
            <person name="de Vries R.P."/>
            <person name="Igarashi K."/>
            <person name="Yadav J.S."/>
            <person name="Grigoriev I.V."/>
            <person name="Master E.R."/>
        </authorList>
    </citation>
    <scope>NUCLEOTIDE SEQUENCE [LARGE SCALE GENOMIC DNA]</scope>
    <source>
        <strain evidence="2 3">HHB-10118-sp</strain>
    </source>
</reference>
<feature type="region of interest" description="Disordered" evidence="1">
    <location>
        <begin position="87"/>
        <end position="126"/>
    </location>
</feature>
<evidence type="ECO:0000256" key="1">
    <source>
        <dbReference type="SAM" id="MobiDB-lite"/>
    </source>
</evidence>
<dbReference type="RefSeq" id="XP_007392165.1">
    <property type="nucleotide sequence ID" value="XM_007392103.1"/>
</dbReference>
<dbReference type="EMBL" id="JH930469">
    <property type="protein sequence ID" value="EKM59607.1"/>
    <property type="molecule type" value="Genomic_DNA"/>
</dbReference>
<dbReference type="Proteomes" id="UP000008370">
    <property type="component" value="Unassembled WGS sequence"/>
</dbReference>
<feature type="region of interest" description="Disordered" evidence="1">
    <location>
        <begin position="1"/>
        <end position="64"/>
    </location>
</feature>
<proteinExistence type="predicted"/>
<accession>K5X9M6</accession>
<feature type="compositionally biased region" description="Low complexity" evidence="1">
    <location>
        <begin position="52"/>
        <end position="64"/>
    </location>
</feature>
<dbReference type="AlphaFoldDB" id="K5X9M6"/>
<feature type="compositionally biased region" description="Polar residues" evidence="1">
    <location>
        <begin position="1"/>
        <end position="25"/>
    </location>
</feature>
<sequence length="256" mass="27736">MFFSPDTSPSSLATSSPVESSATHVPSSPPRESRKSPPLPKLNLDDCKPIFSSTSTNTSNNAAANPSTAFVFTSSRTLRNLHNYSQTTDDAQGRQPSASSQVSSHVPASPGQQHPGTPKRPALSAAQLASHSVGAVDARCIVSLSMRAAGFVPLPRSPAHRPSGMSGPSTPMHSPVPTPADPPYFPPIVFVNPSNVTTTSLWDYQRNLQYGSKAAFRKARYTPLAERWPHIRVHWHARAWHVVFLKFVLQHAFVEV</sequence>
<dbReference type="InParanoid" id="K5X9M6"/>
<gene>
    <name evidence="2" type="ORF">PHACADRAFT_158008</name>
</gene>
<protein>
    <submittedName>
        <fullName evidence="2">Uncharacterized protein</fullName>
    </submittedName>
</protein>
<keyword evidence="3" id="KW-1185">Reference proteome</keyword>
<dbReference type="KEGG" id="pco:PHACADRAFT_158008"/>